<dbReference type="RefSeq" id="WP_055206897.1">
    <property type="nucleotide sequence ID" value="NZ_CZBO01000001.1"/>
</dbReference>
<keyword evidence="1" id="KW-0812">Transmembrane</keyword>
<dbReference type="AlphaFoldDB" id="A0A174RC69"/>
<protein>
    <submittedName>
        <fullName evidence="2">Uncharacterized protein</fullName>
    </submittedName>
</protein>
<keyword evidence="1" id="KW-1133">Transmembrane helix</keyword>
<dbReference type="Proteomes" id="UP000095563">
    <property type="component" value="Unassembled WGS sequence"/>
</dbReference>
<reference evidence="2 3" key="1">
    <citation type="submission" date="2015-09" db="EMBL/GenBank/DDBJ databases">
        <authorList>
            <consortium name="Pathogen Informatics"/>
        </authorList>
    </citation>
    <scope>NUCLEOTIDE SEQUENCE [LARGE SCALE GENOMIC DNA]</scope>
    <source>
        <strain evidence="2 3">2789STDY5834956</strain>
    </source>
</reference>
<accession>A0A174RC69</accession>
<name>A0A174RC69_9CLOT</name>
<keyword evidence="1" id="KW-0472">Membrane</keyword>
<feature type="transmembrane region" description="Helical" evidence="1">
    <location>
        <begin position="39"/>
        <end position="57"/>
    </location>
</feature>
<evidence type="ECO:0000313" key="2">
    <source>
        <dbReference type="EMBL" id="CUP81357.1"/>
    </source>
</evidence>
<proteinExistence type="predicted"/>
<gene>
    <name evidence="2" type="ORF">ERS852568_00900</name>
</gene>
<evidence type="ECO:0000313" key="3">
    <source>
        <dbReference type="Proteomes" id="UP000095563"/>
    </source>
</evidence>
<evidence type="ECO:0000256" key="1">
    <source>
        <dbReference type="SAM" id="Phobius"/>
    </source>
</evidence>
<sequence>MEYGKENGVKKLLENKTIVILAISILTMIIGAIKENEVVIFLGALGIFASEIIERIIEIVNAKKEFNENNLLNKEKLYEKRSTGELVRCINILILAVLFIISYNNKMEIIGDFNRDQYIGEIYRLNSNVIMFLLVALVLVTVHIYRLIKLKNIVYDDGIFIGKYIKYNKMQKVEVATSKLSKDKLFYITYDNKLHLLKCDNEYYDNLKRLIEKKSRLRIKVK</sequence>
<feature type="transmembrane region" description="Helical" evidence="1">
    <location>
        <begin position="125"/>
        <end position="145"/>
    </location>
</feature>
<feature type="transmembrane region" description="Helical" evidence="1">
    <location>
        <begin position="12"/>
        <end position="33"/>
    </location>
</feature>
<dbReference type="EMBL" id="CZBO01000001">
    <property type="protein sequence ID" value="CUP81357.1"/>
    <property type="molecule type" value="Genomic_DNA"/>
</dbReference>
<organism evidence="2 3">
    <name type="scientific">Clostridium baratii</name>
    <dbReference type="NCBI Taxonomy" id="1561"/>
    <lineage>
        <taxon>Bacteria</taxon>
        <taxon>Bacillati</taxon>
        <taxon>Bacillota</taxon>
        <taxon>Clostridia</taxon>
        <taxon>Eubacteriales</taxon>
        <taxon>Clostridiaceae</taxon>
        <taxon>Clostridium</taxon>
    </lineage>
</organism>
<feature type="transmembrane region" description="Helical" evidence="1">
    <location>
        <begin position="86"/>
        <end position="105"/>
    </location>
</feature>